<name>A0A0A5G820_9BACI</name>
<feature type="domain" description="DUF58" evidence="1">
    <location>
        <begin position="213"/>
        <end position="367"/>
    </location>
</feature>
<proteinExistence type="predicted"/>
<evidence type="ECO:0000259" key="1">
    <source>
        <dbReference type="Pfam" id="PF01882"/>
    </source>
</evidence>
<dbReference type="AlphaFoldDB" id="A0A0A5G820"/>
<dbReference type="InterPro" id="IPR002881">
    <property type="entry name" value="DUF58"/>
</dbReference>
<dbReference type="PANTHER" id="PTHR34351:SF2">
    <property type="entry name" value="DUF58 DOMAIN-CONTAINING PROTEIN"/>
    <property type="match status" value="1"/>
</dbReference>
<keyword evidence="3" id="KW-1185">Reference proteome</keyword>
<dbReference type="Pfam" id="PF01882">
    <property type="entry name" value="DUF58"/>
    <property type="match status" value="1"/>
</dbReference>
<gene>
    <name evidence="2" type="ORF">N781_09295</name>
</gene>
<organism evidence="2 3">
    <name type="scientific">Pontibacillus halophilus JSM 076056 = DSM 19796</name>
    <dbReference type="NCBI Taxonomy" id="1385510"/>
    <lineage>
        <taxon>Bacteria</taxon>
        <taxon>Bacillati</taxon>
        <taxon>Bacillota</taxon>
        <taxon>Bacilli</taxon>
        <taxon>Bacillales</taxon>
        <taxon>Bacillaceae</taxon>
        <taxon>Pontibacillus</taxon>
    </lineage>
</organism>
<dbReference type="eggNOG" id="COG1721">
    <property type="taxonomic scope" value="Bacteria"/>
</dbReference>
<evidence type="ECO:0000313" key="3">
    <source>
        <dbReference type="Proteomes" id="UP000030528"/>
    </source>
</evidence>
<dbReference type="EMBL" id="AVPE01000024">
    <property type="protein sequence ID" value="KGX89286.1"/>
    <property type="molecule type" value="Genomic_DNA"/>
</dbReference>
<dbReference type="Proteomes" id="UP000030528">
    <property type="component" value="Unassembled WGS sequence"/>
</dbReference>
<protein>
    <recommendedName>
        <fullName evidence="1">DUF58 domain-containing protein</fullName>
    </recommendedName>
</protein>
<reference evidence="2 3" key="1">
    <citation type="submission" date="2013-08" db="EMBL/GenBank/DDBJ databases">
        <authorList>
            <person name="Huang J."/>
            <person name="Wang G."/>
        </authorList>
    </citation>
    <scope>NUCLEOTIDE SEQUENCE [LARGE SCALE GENOMIC DNA]</scope>
    <source>
        <strain evidence="2 3">JSM 076056</strain>
    </source>
</reference>
<dbReference type="PANTHER" id="PTHR34351">
    <property type="entry name" value="SLR1927 PROTEIN-RELATED"/>
    <property type="match status" value="1"/>
</dbReference>
<comment type="caution">
    <text evidence="2">The sequence shown here is derived from an EMBL/GenBank/DDBJ whole genome shotgun (WGS) entry which is preliminary data.</text>
</comment>
<dbReference type="STRING" id="1385510.GCA_000425205_03585"/>
<accession>A0A0A5G820</accession>
<evidence type="ECO:0000313" key="2">
    <source>
        <dbReference type="EMBL" id="KGX89286.1"/>
    </source>
</evidence>
<sequence length="413" mass="47638">MFRTVTILLLVTILFSYAMFQGGFVSWFLFYATLPLFLYMLGVVVYPMSKWHVERTFSKAVAQEGETITVDVHVKRKLPFPLFYCIVEEETPNSLRMSGRLRDKYKDMNASLKGRQEPPLKTILFPWFHTSFTFTYVFEEVSRGEHHFHNIRLRTGDIFGFVKKETTCDLHGSILVYPSQRDVHMQPSLSSYEEGSLQSKGTMKRDTSIVTGVREYVPGDRFSWVDWKTTAKQGTVMTKEFEQEKSANSLLIMDGTMDDHTDDLSYEGVVEFCASFLTSYGNSEADLTFVMIGQGVHYINEANRRGKNKALYQLAKVQPEKGDSFGEKLQKEQATLPINHVCYVVIKQLDEHVQQSIEWLKKRNSKVVLFLVMSEMKRDEEMEERLNQLSIKGIVANVMTENEMSHSAFEVKT</sequence>